<dbReference type="EMBL" id="JAOB01000060">
    <property type="protein sequence ID" value="EUA30348.1"/>
    <property type="molecule type" value="Genomic_DNA"/>
</dbReference>
<sequence length="43" mass="4141">MAASEQPARLATAASNGDGSAGPSRATSRTASSSVAFSMQASP</sequence>
<protein>
    <submittedName>
        <fullName evidence="2">Uncharacterized protein</fullName>
    </submittedName>
</protein>
<gene>
    <name evidence="2" type="ORF">I553_4605</name>
</gene>
<feature type="region of interest" description="Disordered" evidence="1">
    <location>
        <begin position="1"/>
        <end position="43"/>
    </location>
</feature>
<organism evidence="2">
    <name type="scientific">Mycobacterium xenopi 4042</name>
    <dbReference type="NCBI Taxonomy" id="1299334"/>
    <lineage>
        <taxon>Bacteria</taxon>
        <taxon>Bacillati</taxon>
        <taxon>Actinomycetota</taxon>
        <taxon>Actinomycetes</taxon>
        <taxon>Mycobacteriales</taxon>
        <taxon>Mycobacteriaceae</taxon>
        <taxon>Mycobacterium</taxon>
    </lineage>
</organism>
<accession>X8AH72</accession>
<name>X8AH72_MYCXE</name>
<feature type="compositionally biased region" description="Low complexity" evidence="1">
    <location>
        <begin position="24"/>
        <end position="34"/>
    </location>
</feature>
<evidence type="ECO:0000256" key="1">
    <source>
        <dbReference type="SAM" id="MobiDB-lite"/>
    </source>
</evidence>
<dbReference type="AlphaFoldDB" id="X8AH72"/>
<comment type="caution">
    <text evidence="2">The sequence shown here is derived from an EMBL/GenBank/DDBJ whole genome shotgun (WGS) entry which is preliminary data.</text>
</comment>
<reference evidence="2" key="1">
    <citation type="submission" date="2014-01" db="EMBL/GenBank/DDBJ databases">
        <authorList>
            <person name="Brown-Elliot B."/>
            <person name="Wallace R."/>
            <person name="Lenaerts A."/>
            <person name="Ordway D."/>
            <person name="DeGroote M.A."/>
            <person name="Parker T."/>
            <person name="Sizemore C."/>
            <person name="Tallon L.J."/>
            <person name="Sadzewicz L.K."/>
            <person name="Sengamalay N."/>
            <person name="Fraser C.M."/>
            <person name="Hine E."/>
            <person name="Shefchek K.A."/>
            <person name="Das S.P."/>
            <person name="Tettelin H."/>
        </authorList>
    </citation>
    <scope>NUCLEOTIDE SEQUENCE [LARGE SCALE GENOMIC DNA]</scope>
    <source>
        <strain evidence="2">4042</strain>
    </source>
</reference>
<evidence type="ECO:0000313" key="2">
    <source>
        <dbReference type="EMBL" id="EUA30348.1"/>
    </source>
</evidence>
<proteinExistence type="predicted"/>